<comment type="caution">
    <text evidence="1">The sequence shown here is derived from an EMBL/GenBank/DDBJ whole genome shotgun (WGS) entry which is preliminary data.</text>
</comment>
<protein>
    <submittedName>
        <fullName evidence="1">Uncharacterized protein</fullName>
    </submittedName>
</protein>
<accession>A0AAV7JN76</accession>
<gene>
    <name evidence="1" type="ORF">LOD99_6463</name>
</gene>
<evidence type="ECO:0000313" key="1">
    <source>
        <dbReference type="EMBL" id="KAI6649914.1"/>
    </source>
</evidence>
<dbReference type="AlphaFoldDB" id="A0AAV7JN76"/>
<proteinExistence type="predicted"/>
<evidence type="ECO:0000313" key="2">
    <source>
        <dbReference type="Proteomes" id="UP001165289"/>
    </source>
</evidence>
<name>A0AAV7JN76_9METZ</name>
<reference evidence="1 2" key="1">
    <citation type="journal article" date="2023" name="BMC Biol.">
        <title>The compact genome of the sponge Oopsacas minuta (Hexactinellida) is lacking key metazoan core genes.</title>
        <authorList>
            <person name="Santini S."/>
            <person name="Schenkelaars Q."/>
            <person name="Jourda C."/>
            <person name="Duchesne M."/>
            <person name="Belahbib H."/>
            <person name="Rocher C."/>
            <person name="Selva M."/>
            <person name="Riesgo A."/>
            <person name="Vervoort M."/>
            <person name="Leys S.P."/>
            <person name="Kodjabachian L."/>
            <person name="Le Bivic A."/>
            <person name="Borchiellini C."/>
            <person name="Claverie J.M."/>
            <person name="Renard E."/>
        </authorList>
    </citation>
    <scope>NUCLEOTIDE SEQUENCE [LARGE SCALE GENOMIC DNA]</scope>
    <source>
        <strain evidence="1">SPO-2</strain>
    </source>
</reference>
<dbReference type="EMBL" id="JAKMXF010000317">
    <property type="protein sequence ID" value="KAI6649914.1"/>
    <property type="molecule type" value="Genomic_DNA"/>
</dbReference>
<sequence length="218" mass="25369">MQNIGALLTSLKRNLKKQKKAPQKDFVIRDLKKRTNSKIAKKNLQTLAEIKATLTQWKRENDEIFSQVEAGSYRHDTSANYNYTHKGMKGSTDYIERSYSVENLLTEPFYLDGDVDSEEERNIIDKRNTYYDLYENANIPPNTINQTDFIVEADIYNTNDSKLNEFSYLRPCAGALNEVYRGDKEGPKKKTLGQHVNSFEDLKKKLSNHQRYQNSDYC</sequence>
<organism evidence="1 2">
    <name type="scientific">Oopsacas minuta</name>
    <dbReference type="NCBI Taxonomy" id="111878"/>
    <lineage>
        <taxon>Eukaryota</taxon>
        <taxon>Metazoa</taxon>
        <taxon>Porifera</taxon>
        <taxon>Hexactinellida</taxon>
        <taxon>Hexasterophora</taxon>
        <taxon>Lyssacinosida</taxon>
        <taxon>Leucopsacidae</taxon>
        <taxon>Oopsacas</taxon>
    </lineage>
</organism>
<keyword evidence="2" id="KW-1185">Reference proteome</keyword>
<dbReference type="Proteomes" id="UP001165289">
    <property type="component" value="Unassembled WGS sequence"/>
</dbReference>